<reference evidence="5" key="1">
    <citation type="journal article" date="2019" name="Int. J. Syst. Evol. Microbiol.">
        <title>The Global Catalogue of Microorganisms (GCM) 10K type strain sequencing project: providing services to taxonomists for standard genome sequencing and annotation.</title>
        <authorList>
            <consortium name="The Broad Institute Genomics Platform"/>
            <consortium name="The Broad Institute Genome Sequencing Center for Infectious Disease"/>
            <person name="Wu L."/>
            <person name="Ma J."/>
        </authorList>
    </citation>
    <scope>NUCLEOTIDE SEQUENCE [LARGE SCALE GENOMIC DNA]</scope>
    <source>
        <strain evidence="5">CGMCC 1.19062</strain>
    </source>
</reference>
<comment type="caution">
    <text evidence="4">The sequence shown here is derived from an EMBL/GenBank/DDBJ whole genome shotgun (WGS) entry which is preliminary data.</text>
</comment>
<sequence>MRSGVPIKKILILGGTTEARALAALLASEPGIKATLSLAGRTANPLAQPVPVRTGGFGGIEGLADYLKAEAIDRLIDATHPYAARISANAVAAARRVGIPLLSLHRPGWQAEPGDRWIETPDGEAAVRSLGEAPLTVFVAFGRQEVEPLRLAPQHRYIVRSVDPVDLALPGARYILARGPFPEKEERALFEAEGVQAILCKNSGGAATYGKILAARALKIPVFMIARPDKHAGERVETIEAALDWCRHPVPPTLRGE</sequence>
<evidence type="ECO:0000256" key="2">
    <source>
        <dbReference type="ARBA" id="ARBA00022573"/>
    </source>
</evidence>
<evidence type="ECO:0000256" key="3">
    <source>
        <dbReference type="ARBA" id="ARBA00023002"/>
    </source>
</evidence>
<dbReference type="PANTHER" id="PTHR36925:SF1">
    <property type="entry name" value="COBALT-PRECORRIN-6A REDUCTASE"/>
    <property type="match status" value="1"/>
</dbReference>
<dbReference type="PROSITE" id="PS51014">
    <property type="entry name" value="COBK_CBIJ"/>
    <property type="match status" value="1"/>
</dbReference>
<name>A0ABW5DVS0_9PROT</name>
<accession>A0ABW5DVS0</accession>
<organism evidence="4 5">
    <name type="scientific">Lacibacterium aquatile</name>
    <dbReference type="NCBI Taxonomy" id="1168082"/>
    <lineage>
        <taxon>Bacteria</taxon>
        <taxon>Pseudomonadati</taxon>
        <taxon>Pseudomonadota</taxon>
        <taxon>Alphaproteobacteria</taxon>
        <taxon>Rhodospirillales</taxon>
        <taxon>Rhodospirillaceae</taxon>
    </lineage>
</organism>
<dbReference type="InterPro" id="IPR003723">
    <property type="entry name" value="Precorrin-6x_reduct"/>
</dbReference>
<comment type="pathway">
    <text evidence="1">Cofactor biosynthesis; adenosylcobalamin biosynthesis.</text>
</comment>
<dbReference type="GO" id="GO:0016491">
    <property type="term" value="F:oxidoreductase activity"/>
    <property type="evidence" value="ECO:0007669"/>
    <property type="project" value="UniProtKB-KW"/>
</dbReference>
<evidence type="ECO:0000256" key="1">
    <source>
        <dbReference type="ARBA" id="ARBA00004953"/>
    </source>
</evidence>
<keyword evidence="5" id="KW-1185">Reference proteome</keyword>
<keyword evidence="3 4" id="KW-0560">Oxidoreductase</keyword>
<dbReference type="RefSeq" id="WP_379876952.1">
    <property type="nucleotide sequence ID" value="NZ_JBHUIP010000012.1"/>
</dbReference>
<keyword evidence="2" id="KW-0169">Cobalamin biosynthesis</keyword>
<evidence type="ECO:0000313" key="5">
    <source>
        <dbReference type="Proteomes" id="UP001597295"/>
    </source>
</evidence>
<gene>
    <name evidence="4" type="ORF">ACFSM5_13485</name>
</gene>
<dbReference type="NCBIfam" id="NF005968">
    <property type="entry name" value="PRK08057.1-2"/>
    <property type="match status" value="1"/>
</dbReference>
<dbReference type="EMBL" id="JBHUIP010000012">
    <property type="protein sequence ID" value="MFD2263909.1"/>
    <property type="molecule type" value="Genomic_DNA"/>
</dbReference>
<dbReference type="NCBIfam" id="TIGR00715">
    <property type="entry name" value="precor6x_red"/>
    <property type="match status" value="1"/>
</dbReference>
<dbReference type="Proteomes" id="UP001597295">
    <property type="component" value="Unassembled WGS sequence"/>
</dbReference>
<evidence type="ECO:0000313" key="4">
    <source>
        <dbReference type="EMBL" id="MFD2263909.1"/>
    </source>
</evidence>
<dbReference type="EC" id="1.3.1.106" evidence="4"/>
<dbReference type="PANTHER" id="PTHR36925">
    <property type="entry name" value="COBALT-PRECORRIN-6A REDUCTASE"/>
    <property type="match status" value="1"/>
</dbReference>
<protein>
    <submittedName>
        <fullName evidence="4">Cobalt-precorrin-6A reductase</fullName>
        <ecNumber evidence="4">1.3.1.106</ecNumber>
    </submittedName>
</protein>
<proteinExistence type="predicted"/>
<dbReference type="Pfam" id="PF02571">
    <property type="entry name" value="CbiJ"/>
    <property type="match status" value="1"/>
</dbReference>